<evidence type="ECO:0000313" key="2">
    <source>
        <dbReference type="EMBL" id="OXA79146.1"/>
    </source>
</evidence>
<evidence type="ECO:0000313" key="3">
    <source>
        <dbReference type="Proteomes" id="UP000198382"/>
    </source>
</evidence>
<evidence type="ECO:0000256" key="1">
    <source>
        <dbReference type="SAM" id="Phobius"/>
    </source>
</evidence>
<feature type="transmembrane region" description="Helical" evidence="1">
    <location>
        <begin position="98"/>
        <end position="116"/>
    </location>
</feature>
<proteinExistence type="predicted"/>
<gene>
    <name evidence="2" type="ORF">B0A65_11405</name>
</gene>
<comment type="caution">
    <text evidence="2">The sequence shown here is derived from an EMBL/GenBank/DDBJ whole genome shotgun (WGS) entry which is preliminary data.</text>
</comment>
<evidence type="ECO:0008006" key="4">
    <source>
        <dbReference type="Google" id="ProtNLM"/>
    </source>
</evidence>
<reference evidence="2 3" key="1">
    <citation type="submission" date="2016-11" db="EMBL/GenBank/DDBJ databases">
        <title>Whole genomes of Flavobacteriaceae.</title>
        <authorList>
            <person name="Stine C."/>
            <person name="Li C."/>
            <person name="Tadesse D."/>
        </authorList>
    </citation>
    <scope>NUCLEOTIDE SEQUENCE [LARGE SCALE GENOMIC DNA]</scope>
    <source>
        <strain evidence="2 3">DSM 15937</strain>
    </source>
</reference>
<keyword evidence="1" id="KW-1133">Transmembrane helix</keyword>
<name>A0ABX4BQE5_FLAFR</name>
<keyword evidence="1" id="KW-0472">Membrane</keyword>
<keyword evidence="3" id="KW-1185">Reference proteome</keyword>
<dbReference type="Proteomes" id="UP000198382">
    <property type="component" value="Unassembled WGS sequence"/>
</dbReference>
<feature type="transmembrane region" description="Helical" evidence="1">
    <location>
        <begin position="122"/>
        <end position="141"/>
    </location>
</feature>
<protein>
    <recommendedName>
        <fullName evidence="4">Holin-X, holin superfamily III</fullName>
    </recommendedName>
</protein>
<dbReference type="EMBL" id="MUGV01000018">
    <property type="protein sequence ID" value="OXA79146.1"/>
    <property type="molecule type" value="Genomic_DNA"/>
</dbReference>
<sequence length="169" mass="19631">MYLILKTKKRMNIFPKNDYTFKIIGEETETLERLKRRTELSESLTSKITDKSFRGIIKNNTFKIISSEIGKGAFCVLTGEIVNKEGQVEVEINKAFRILLSVLLCFPFFGLIAQFFSNKEEFSIIFILVAILQLLMIRYVFIELAFRRFSKSSLSKLSDVLDIDHLEKK</sequence>
<keyword evidence="1" id="KW-0812">Transmembrane</keyword>
<accession>A0ABX4BQE5</accession>
<organism evidence="2 3">
    <name type="scientific">Flavobacterium frigidimaris</name>
    <dbReference type="NCBI Taxonomy" id="262320"/>
    <lineage>
        <taxon>Bacteria</taxon>
        <taxon>Pseudomonadati</taxon>
        <taxon>Bacteroidota</taxon>
        <taxon>Flavobacteriia</taxon>
        <taxon>Flavobacteriales</taxon>
        <taxon>Flavobacteriaceae</taxon>
        <taxon>Flavobacterium</taxon>
    </lineage>
</organism>